<proteinExistence type="predicted"/>
<dbReference type="EMBL" id="QKKF02019733">
    <property type="protein sequence ID" value="RZF39692.1"/>
    <property type="molecule type" value="Genomic_DNA"/>
</dbReference>
<comment type="caution">
    <text evidence="1">The sequence shown here is derived from an EMBL/GenBank/DDBJ whole genome shotgun (WGS) entry which is preliminary data.</text>
</comment>
<reference evidence="1 2" key="1">
    <citation type="journal article" date="2017" name="Gigascience">
        <title>Genome sequence of the small brown planthopper, Laodelphax striatellus.</title>
        <authorList>
            <person name="Zhu J."/>
            <person name="Jiang F."/>
            <person name="Wang X."/>
            <person name="Yang P."/>
            <person name="Bao Y."/>
            <person name="Zhao W."/>
            <person name="Wang W."/>
            <person name="Lu H."/>
            <person name="Wang Q."/>
            <person name="Cui N."/>
            <person name="Li J."/>
            <person name="Chen X."/>
            <person name="Luo L."/>
            <person name="Yu J."/>
            <person name="Kang L."/>
            <person name="Cui F."/>
        </authorList>
    </citation>
    <scope>NUCLEOTIDE SEQUENCE [LARGE SCALE GENOMIC DNA]</scope>
    <source>
        <strain evidence="1">Lst14</strain>
    </source>
</reference>
<gene>
    <name evidence="1" type="ORF">LSTR_LSTR012146</name>
</gene>
<dbReference type="InParanoid" id="A0A482X201"/>
<dbReference type="OrthoDB" id="6572899at2759"/>
<keyword evidence="2" id="KW-1185">Reference proteome</keyword>
<evidence type="ECO:0000313" key="2">
    <source>
        <dbReference type="Proteomes" id="UP000291343"/>
    </source>
</evidence>
<name>A0A482X201_LAOST</name>
<organism evidence="1 2">
    <name type="scientific">Laodelphax striatellus</name>
    <name type="common">Small brown planthopper</name>
    <name type="synonym">Delphax striatella</name>
    <dbReference type="NCBI Taxonomy" id="195883"/>
    <lineage>
        <taxon>Eukaryota</taxon>
        <taxon>Metazoa</taxon>
        <taxon>Ecdysozoa</taxon>
        <taxon>Arthropoda</taxon>
        <taxon>Hexapoda</taxon>
        <taxon>Insecta</taxon>
        <taxon>Pterygota</taxon>
        <taxon>Neoptera</taxon>
        <taxon>Paraneoptera</taxon>
        <taxon>Hemiptera</taxon>
        <taxon>Auchenorrhyncha</taxon>
        <taxon>Fulgoroidea</taxon>
        <taxon>Delphacidae</taxon>
        <taxon>Criomorphinae</taxon>
        <taxon>Laodelphax</taxon>
    </lineage>
</organism>
<evidence type="ECO:0000313" key="1">
    <source>
        <dbReference type="EMBL" id="RZF39692.1"/>
    </source>
</evidence>
<accession>A0A482X201</accession>
<dbReference type="Proteomes" id="UP000291343">
    <property type="component" value="Unassembled WGS sequence"/>
</dbReference>
<sequence length="86" mass="9790">MPYIVIRGNLGMANTKVYGLSEPELAVVGFRLRLGPKNENKDELTLYNSVVYIMNQLEYFLGYTVVSSACQWESGQPMWTMGRPPR</sequence>
<protein>
    <submittedName>
        <fullName evidence="1">Uncharacterized protein</fullName>
    </submittedName>
</protein>
<dbReference type="AlphaFoldDB" id="A0A482X201"/>